<sequence>MTSPIEDRNIILLGLSQHGKSAYLNQLLVTQKSASPQCAIGKGYERCTTEPQLVELHPPQRPTQILATDALPEPPETLLYQCLASLQGHADLAEKKPEGEALLRMQREMWEWLSKLRPGLVLSYSANVRFSHPLVTSSPEVQPECDRDIAVCLFRKHGLTNLLPERSVLA</sequence>
<proteinExistence type="predicted"/>
<evidence type="ECO:0000313" key="1">
    <source>
        <dbReference type="EMBL" id="CAK9022486.1"/>
    </source>
</evidence>
<organism evidence="1 2">
    <name type="scientific">Durusdinium trenchii</name>
    <dbReference type="NCBI Taxonomy" id="1381693"/>
    <lineage>
        <taxon>Eukaryota</taxon>
        <taxon>Sar</taxon>
        <taxon>Alveolata</taxon>
        <taxon>Dinophyceae</taxon>
        <taxon>Suessiales</taxon>
        <taxon>Symbiodiniaceae</taxon>
        <taxon>Durusdinium</taxon>
    </lineage>
</organism>
<protein>
    <recommendedName>
        <fullName evidence="3">G domain-containing protein</fullName>
    </recommendedName>
</protein>
<dbReference type="EMBL" id="CAXAMN010007713">
    <property type="protein sequence ID" value="CAK9022486.1"/>
    <property type="molecule type" value="Genomic_DNA"/>
</dbReference>
<reference evidence="1 2" key="1">
    <citation type="submission" date="2024-02" db="EMBL/GenBank/DDBJ databases">
        <authorList>
            <person name="Chen Y."/>
            <person name="Shah S."/>
            <person name="Dougan E. K."/>
            <person name="Thang M."/>
            <person name="Chan C."/>
        </authorList>
    </citation>
    <scope>NUCLEOTIDE SEQUENCE [LARGE SCALE GENOMIC DNA]</scope>
</reference>
<evidence type="ECO:0008006" key="3">
    <source>
        <dbReference type="Google" id="ProtNLM"/>
    </source>
</evidence>
<evidence type="ECO:0000313" key="2">
    <source>
        <dbReference type="Proteomes" id="UP001642484"/>
    </source>
</evidence>
<gene>
    <name evidence="1" type="ORF">CCMP2556_LOCUS14856</name>
</gene>
<name>A0ABP0K6S0_9DINO</name>
<accession>A0ABP0K6S0</accession>
<comment type="caution">
    <text evidence="1">The sequence shown here is derived from an EMBL/GenBank/DDBJ whole genome shotgun (WGS) entry which is preliminary data.</text>
</comment>
<dbReference type="Proteomes" id="UP001642484">
    <property type="component" value="Unassembled WGS sequence"/>
</dbReference>
<keyword evidence="2" id="KW-1185">Reference proteome</keyword>